<accession>A0A0A1TZW6</accession>
<dbReference type="InterPro" id="IPR039360">
    <property type="entry name" value="Ras_GTPase"/>
</dbReference>
<dbReference type="Gene3D" id="1.10.506.10">
    <property type="entry name" value="GTPase Activation - p120gap, domain 1"/>
    <property type="match status" value="1"/>
</dbReference>
<dbReference type="GO" id="GO:0005096">
    <property type="term" value="F:GTPase activator activity"/>
    <property type="evidence" value="ECO:0007669"/>
    <property type="project" value="UniProtKB-KW"/>
</dbReference>
<keyword evidence="5" id="KW-1185">Reference proteome</keyword>
<proteinExistence type="predicted"/>
<dbReference type="PANTHER" id="PTHR10194">
    <property type="entry name" value="RAS GTPASE-ACTIVATING PROTEINS"/>
    <property type="match status" value="1"/>
</dbReference>
<feature type="coiled-coil region" evidence="2">
    <location>
        <begin position="354"/>
        <end position="381"/>
    </location>
</feature>
<evidence type="ECO:0000259" key="3">
    <source>
        <dbReference type="PROSITE" id="PS50018"/>
    </source>
</evidence>
<dbReference type="SMART" id="SM00323">
    <property type="entry name" value="RasGAP"/>
    <property type="match status" value="1"/>
</dbReference>
<feature type="domain" description="Ras-GAP" evidence="3">
    <location>
        <begin position="53"/>
        <end position="223"/>
    </location>
</feature>
<dbReference type="CDD" id="cd04519">
    <property type="entry name" value="RasGAP"/>
    <property type="match status" value="1"/>
</dbReference>
<protein>
    <recommendedName>
        <fullName evidence="3">Ras-GAP domain-containing protein</fullName>
    </recommendedName>
</protein>
<dbReference type="InterPro" id="IPR008936">
    <property type="entry name" value="Rho_GTPase_activation_prot"/>
</dbReference>
<keyword evidence="2" id="KW-0175">Coiled coil</keyword>
<evidence type="ECO:0000256" key="1">
    <source>
        <dbReference type="ARBA" id="ARBA00022468"/>
    </source>
</evidence>
<dbReference type="Pfam" id="PF00616">
    <property type="entry name" value="RasGAP"/>
    <property type="match status" value="1"/>
</dbReference>
<dbReference type="PANTHER" id="PTHR10194:SF151">
    <property type="entry name" value="NEUROFIBROMIN-A"/>
    <property type="match status" value="1"/>
</dbReference>
<sequence>MSQTNNPFFKTSIFWKLCCVYDHIVVHTLIRYCSTTSNEFWDALRDILDASGILYSVLADELREEVMNTKPHTLFRVNSGPTSLLSSVFRKEMASLMERHVNPIIHSCNTDDIQLDSPDEHVRTKSIDTVTKYINIHITRFQQMASEIPENLRSIFGIVRDTVDEIFPDSGVSTQILSALFFHKIITPAIITPTKFCSSISTPTDKGRQTLMLLSKIYQTFVNQSDEPFPKEINLHVFNDAIVSEYKRVHDMLDLLSSSTTLPEYHFNKVVSSQLLLRRVPPIITSLESLKPAAVSAIIQPFIDTGFKNLAENLLALTNINIYQKDLAKLDLKKPKDVGIFYDESEELCYTAVIRGYEDTVNMYQKKINKLTEEIFKLNQVIERLDAPIEPKSLVNMNTSPSLTPRKEEKESTKTVNIQEFYISEKIPDEIRCRLITLTSKENQIYDFITKSESTTVLGKCEKFLGVYQKASKCKIEDDAPKISQKDKDKEIKDKDKKDKEKAVAKNKKTCLGILKEAHDNREALMSHLEDTKLTQRIVALTGILDDIIFIFN</sequence>
<dbReference type="PROSITE" id="PS50018">
    <property type="entry name" value="RAS_GTPASE_ACTIV_2"/>
    <property type="match status" value="1"/>
</dbReference>
<dbReference type="Proteomes" id="UP000014680">
    <property type="component" value="Unassembled WGS sequence"/>
</dbReference>
<name>A0A0A1TZW6_ENTIV</name>
<dbReference type="VEuPathDB" id="AmoebaDB:EIN_093390"/>
<organism evidence="4 5">
    <name type="scientific">Entamoeba invadens IP1</name>
    <dbReference type="NCBI Taxonomy" id="370355"/>
    <lineage>
        <taxon>Eukaryota</taxon>
        <taxon>Amoebozoa</taxon>
        <taxon>Evosea</taxon>
        <taxon>Archamoebae</taxon>
        <taxon>Mastigamoebida</taxon>
        <taxon>Entamoebidae</taxon>
        <taxon>Entamoeba</taxon>
    </lineage>
</organism>
<dbReference type="GeneID" id="14886519"/>
<dbReference type="KEGG" id="eiv:EIN_093390"/>
<dbReference type="RefSeq" id="XP_004253953.1">
    <property type="nucleotide sequence ID" value="XM_004253905.1"/>
</dbReference>
<evidence type="ECO:0000313" key="5">
    <source>
        <dbReference type="Proteomes" id="UP000014680"/>
    </source>
</evidence>
<evidence type="ECO:0000256" key="2">
    <source>
        <dbReference type="SAM" id="Coils"/>
    </source>
</evidence>
<reference evidence="4 5" key="1">
    <citation type="submission" date="2012-10" db="EMBL/GenBank/DDBJ databases">
        <authorList>
            <person name="Zafar N."/>
            <person name="Inman J."/>
            <person name="Hall N."/>
            <person name="Lorenzi H."/>
            <person name="Caler E."/>
        </authorList>
    </citation>
    <scope>NUCLEOTIDE SEQUENCE [LARGE SCALE GENOMIC DNA]</scope>
    <source>
        <strain evidence="4 5">IP1</strain>
    </source>
</reference>
<dbReference type="OrthoDB" id="5572587at2759"/>
<dbReference type="InterPro" id="IPR001936">
    <property type="entry name" value="RasGAP_dom"/>
</dbReference>
<evidence type="ECO:0000313" key="4">
    <source>
        <dbReference type="EMBL" id="ELP87182.1"/>
    </source>
</evidence>
<dbReference type="OMA" id="YINIHIT"/>
<keyword evidence="1" id="KW-0343">GTPase activation</keyword>
<gene>
    <name evidence="4" type="ORF">EIN_093390</name>
</gene>
<dbReference type="EMBL" id="KB206860">
    <property type="protein sequence ID" value="ELP87182.1"/>
    <property type="molecule type" value="Genomic_DNA"/>
</dbReference>
<dbReference type="SUPFAM" id="SSF48350">
    <property type="entry name" value="GTPase activation domain, GAP"/>
    <property type="match status" value="1"/>
</dbReference>
<dbReference type="AlphaFoldDB" id="A0A0A1TZW6"/>